<gene>
    <name evidence="2" type="ORF">FE697_017015</name>
</gene>
<keyword evidence="1" id="KW-0732">Signal</keyword>
<dbReference type="EMBL" id="VDFQ02000005">
    <property type="protein sequence ID" value="KAA1420646.1"/>
    <property type="molecule type" value="Genomic_DNA"/>
</dbReference>
<protein>
    <submittedName>
        <fullName evidence="2">Uncharacterized protein</fullName>
    </submittedName>
</protein>
<dbReference type="OrthoDB" id="4247493at2"/>
<reference evidence="2 3" key="1">
    <citation type="submission" date="2019-09" db="EMBL/GenBank/DDBJ databases">
        <title>Mumia zhuanghuii sp. nov. isolated from the intestinal contents of plateau pika (Ochotona curzoniae) in the Qinghai-Tibet plateau of China.</title>
        <authorList>
            <person name="Tian Z."/>
        </authorList>
    </citation>
    <scope>NUCLEOTIDE SEQUENCE [LARGE SCALE GENOMIC DNA]</scope>
    <source>
        <strain evidence="3">350</strain>
    </source>
</reference>
<comment type="caution">
    <text evidence="2">The sequence shown here is derived from an EMBL/GenBank/DDBJ whole genome shotgun (WGS) entry which is preliminary data.</text>
</comment>
<feature type="chain" id="PRO_5024466392" evidence="1">
    <location>
        <begin position="29"/>
        <end position="191"/>
    </location>
</feature>
<dbReference type="AlphaFoldDB" id="A0A5Q6RRG2"/>
<sequence length="191" mass="20465">MERHISVRIAVMLAAVVGLLALPFRAEAAPAWEVNYAVKQDSSESPTLARCALGLSAWHGGLNEWEAHATACFILAGDYMAVADGKADGHAVVMKWEFRPSEGAAVSRRGICIYTGGSKVPYRTGTCNKDLPEKGLLRISAGIRMVSGSESLSDMRFGNQVCLALNGSSAIGFNGEGCDLIWSGQYPWPWS</sequence>
<organism evidence="2 3">
    <name type="scientific">Mumia zhuanghuii</name>
    <dbReference type="NCBI Taxonomy" id="2585211"/>
    <lineage>
        <taxon>Bacteria</taxon>
        <taxon>Bacillati</taxon>
        <taxon>Actinomycetota</taxon>
        <taxon>Actinomycetes</taxon>
        <taxon>Propionibacteriales</taxon>
        <taxon>Nocardioidaceae</taxon>
        <taxon>Mumia</taxon>
    </lineage>
</organism>
<proteinExistence type="predicted"/>
<name>A0A5Q6RRG2_9ACTN</name>
<dbReference type="Proteomes" id="UP000307768">
    <property type="component" value="Unassembled WGS sequence"/>
</dbReference>
<evidence type="ECO:0000313" key="2">
    <source>
        <dbReference type="EMBL" id="KAA1420646.1"/>
    </source>
</evidence>
<accession>A0A5Q6RRG2</accession>
<evidence type="ECO:0000313" key="3">
    <source>
        <dbReference type="Proteomes" id="UP000307768"/>
    </source>
</evidence>
<feature type="signal peptide" evidence="1">
    <location>
        <begin position="1"/>
        <end position="28"/>
    </location>
</feature>
<evidence type="ECO:0000256" key="1">
    <source>
        <dbReference type="SAM" id="SignalP"/>
    </source>
</evidence>